<evidence type="ECO:0000256" key="1">
    <source>
        <dbReference type="SAM" id="MobiDB-lite"/>
    </source>
</evidence>
<dbReference type="PANTHER" id="PTHR34069">
    <property type="entry name" value="3-OXOACYL-[ACYL-CARRIER-PROTEIN] SYNTHASE 3"/>
    <property type="match status" value="1"/>
</dbReference>
<evidence type="ECO:0000313" key="2">
    <source>
        <dbReference type="EMBL" id="CCH30672.1"/>
    </source>
</evidence>
<dbReference type="KEGG" id="sesp:BN6_33700"/>
<dbReference type="PANTHER" id="PTHR34069:SF2">
    <property type="entry name" value="BETA-KETOACYL-[ACYL-CARRIER-PROTEIN] SYNTHASE III"/>
    <property type="match status" value="1"/>
</dbReference>
<dbReference type="SUPFAM" id="SSF53901">
    <property type="entry name" value="Thiolase-like"/>
    <property type="match status" value="1"/>
</dbReference>
<dbReference type="eggNOG" id="COG0332">
    <property type="taxonomic scope" value="Bacteria"/>
</dbReference>
<dbReference type="HOGENOM" id="CLU_1348117_0_0_11"/>
<gene>
    <name evidence="2" type="ordered locus">BN6_33700</name>
</gene>
<feature type="region of interest" description="Disordered" evidence="1">
    <location>
        <begin position="1"/>
        <end position="25"/>
    </location>
</feature>
<keyword evidence="2" id="KW-0808">Transferase</keyword>
<dbReference type="AlphaFoldDB" id="K0JZG8"/>
<dbReference type="EC" id="2.3.1.180" evidence="2"/>
<keyword evidence="3" id="KW-1185">Reference proteome</keyword>
<name>K0JZG8_SACES</name>
<proteinExistence type="predicted"/>
<accession>K0JZG8</accession>
<dbReference type="Proteomes" id="UP000006281">
    <property type="component" value="Chromosome"/>
</dbReference>
<dbReference type="Gene3D" id="3.40.47.10">
    <property type="match status" value="1"/>
</dbReference>
<reference evidence="2 3" key="1">
    <citation type="journal article" date="2012" name="BMC Genomics">
        <title>Complete genome sequence of Saccharothrix espanaensis DSM 44229T and comparison to the other completely sequenced Pseudonocardiaceae.</title>
        <authorList>
            <person name="Strobel T."/>
            <person name="Al-Dilaimi A."/>
            <person name="Blom J."/>
            <person name="Gessner A."/>
            <person name="Kalinowski J."/>
            <person name="Luzhetska M."/>
            <person name="Puhler A."/>
            <person name="Szczepanowski R."/>
            <person name="Bechthold A."/>
            <person name="Ruckert C."/>
        </authorList>
    </citation>
    <scope>NUCLEOTIDE SEQUENCE [LARGE SCALE GENOMIC DNA]</scope>
    <source>
        <strain evidence="3">ATCC 51144 / DSM 44229 / JCM 9112 / NBRC 15066 / NRRL 15764</strain>
    </source>
</reference>
<organism evidence="2 3">
    <name type="scientific">Saccharothrix espanaensis (strain ATCC 51144 / DSM 44229 / JCM 9112 / NBRC 15066 / NRRL 15764)</name>
    <dbReference type="NCBI Taxonomy" id="1179773"/>
    <lineage>
        <taxon>Bacteria</taxon>
        <taxon>Bacillati</taxon>
        <taxon>Actinomycetota</taxon>
        <taxon>Actinomycetes</taxon>
        <taxon>Pseudonocardiales</taxon>
        <taxon>Pseudonocardiaceae</taxon>
        <taxon>Saccharothrix</taxon>
    </lineage>
</organism>
<protein>
    <submittedName>
        <fullName evidence="2">Putative beta-ketoacyl synthase III</fullName>
        <ecNumber evidence="2">2.3.1.180</ecNumber>
    </submittedName>
</protein>
<dbReference type="GO" id="GO:0033818">
    <property type="term" value="F:beta-ketoacyl-acyl-carrier-protein synthase III activity"/>
    <property type="evidence" value="ECO:0007669"/>
    <property type="project" value="UniProtKB-EC"/>
</dbReference>
<feature type="compositionally biased region" description="Basic and acidic residues" evidence="1">
    <location>
        <begin position="1"/>
        <end position="11"/>
    </location>
</feature>
<dbReference type="STRING" id="1179773.BN6_33700"/>
<keyword evidence="2" id="KW-0012">Acyltransferase</keyword>
<sequence length="203" mass="20970">MTLRWTPHEPAEPPVSRSLVRTGPGPSEFATAGGANCPAQAIQKGREMRGAVPKAAGGWVPSRVVAGHELPEAWGVDGEGVRSRTGIAARHRVGLGVATGDLVVAAGLRVFYSAGDRQVDEVVLATSSPHRPCPVTAPAVATCLGQLRAFDLGSDGSGGNLITVRAGARRNAADPHRSPLVNAVSAWPAARCSNVQRPPCPSR</sequence>
<dbReference type="EMBL" id="HE804045">
    <property type="protein sequence ID" value="CCH30672.1"/>
    <property type="molecule type" value="Genomic_DNA"/>
</dbReference>
<evidence type="ECO:0000313" key="3">
    <source>
        <dbReference type="Proteomes" id="UP000006281"/>
    </source>
</evidence>
<dbReference type="InterPro" id="IPR016039">
    <property type="entry name" value="Thiolase-like"/>
</dbReference>
<dbReference type="GO" id="GO:0044550">
    <property type="term" value="P:secondary metabolite biosynthetic process"/>
    <property type="evidence" value="ECO:0007669"/>
    <property type="project" value="TreeGrafter"/>
</dbReference>